<dbReference type="AlphaFoldDB" id="A0A2P2P9D9"/>
<sequence length="94" mass="10712">MDQSRSTHGNNLLSYLNAERIQLFLCRSLVFFVHLTAKFPLIVIFLLIVLYAIPVSAAILALYILITIVFAIPSFLILYFAIPSLDWLVREIVT</sequence>
<name>A0A2P2P9D9_RHIMU</name>
<reference evidence="2" key="1">
    <citation type="submission" date="2018-02" db="EMBL/GenBank/DDBJ databases">
        <title>Rhizophora mucronata_Transcriptome.</title>
        <authorList>
            <person name="Meera S.P."/>
            <person name="Sreeshan A."/>
            <person name="Augustine A."/>
        </authorList>
    </citation>
    <scope>NUCLEOTIDE SEQUENCE</scope>
    <source>
        <tissue evidence="2">Leaf</tissue>
    </source>
</reference>
<proteinExistence type="predicted"/>
<dbReference type="PANTHER" id="PTHR46616">
    <property type="entry name" value="UBIQUITIN-PROTEIN LIGASE"/>
    <property type="match status" value="1"/>
</dbReference>
<feature type="transmembrane region" description="Helical" evidence="1">
    <location>
        <begin position="29"/>
        <end position="53"/>
    </location>
</feature>
<dbReference type="EMBL" id="GGEC01070880">
    <property type="protein sequence ID" value="MBX51364.1"/>
    <property type="molecule type" value="Transcribed_RNA"/>
</dbReference>
<dbReference type="PANTHER" id="PTHR46616:SF7">
    <property type="entry name" value="RING-TYPE DOMAIN-CONTAINING PROTEIN"/>
    <property type="match status" value="1"/>
</dbReference>
<evidence type="ECO:0000256" key="1">
    <source>
        <dbReference type="SAM" id="Phobius"/>
    </source>
</evidence>
<evidence type="ECO:0000313" key="2">
    <source>
        <dbReference type="EMBL" id="MBX51364.1"/>
    </source>
</evidence>
<keyword evidence="1" id="KW-0472">Membrane</keyword>
<organism evidence="2">
    <name type="scientific">Rhizophora mucronata</name>
    <name type="common">Asiatic mangrove</name>
    <dbReference type="NCBI Taxonomy" id="61149"/>
    <lineage>
        <taxon>Eukaryota</taxon>
        <taxon>Viridiplantae</taxon>
        <taxon>Streptophyta</taxon>
        <taxon>Embryophyta</taxon>
        <taxon>Tracheophyta</taxon>
        <taxon>Spermatophyta</taxon>
        <taxon>Magnoliopsida</taxon>
        <taxon>eudicotyledons</taxon>
        <taxon>Gunneridae</taxon>
        <taxon>Pentapetalae</taxon>
        <taxon>rosids</taxon>
        <taxon>fabids</taxon>
        <taxon>Malpighiales</taxon>
        <taxon>Rhizophoraceae</taxon>
        <taxon>Rhizophora</taxon>
    </lineage>
</organism>
<keyword evidence="1" id="KW-1133">Transmembrane helix</keyword>
<accession>A0A2P2P9D9</accession>
<protein>
    <submittedName>
        <fullName evidence="2">Uncharacterized protein</fullName>
    </submittedName>
</protein>
<feature type="transmembrane region" description="Helical" evidence="1">
    <location>
        <begin position="59"/>
        <end position="82"/>
    </location>
</feature>
<keyword evidence="1" id="KW-0812">Transmembrane</keyword>